<dbReference type="PANTHER" id="PTHR22926">
    <property type="entry name" value="PHOSPHO-N-ACETYLMURAMOYL-PENTAPEPTIDE-TRANSFERASE"/>
    <property type="match status" value="1"/>
</dbReference>
<name>A0A7X0LX04_9BACI</name>
<feature type="transmembrane region" description="Helical" evidence="8">
    <location>
        <begin position="42"/>
        <end position="62"/>
    </location>
</feature>
<keyword evidence="2" id="KW-1003">Cell membrane</keyword>
<accession>A0A7X0LX04</accession>
<dbReference type="EC" id="2.7.8.33" evidence="9"/>
<dbReference type="GO" id="GO:0009103">
    <property type="term" value="P:lipopolysaccharide biosynthetic process"/>
    <property type="evidence" value="ECO:0007669"/>
    <property type="project" value="TreeGrafter"/>
</dbReference>
<dbReference type="GO" id="GO:0044038">
    <property type="term" value="P:cell wall macromolecule biosynthetic process"/>
    <property type="evidence" value="ECO:0007669"/>
    <property type="project" value="TreeGrafter"/>
</dbReference>
<comment type="cofactor">
    <cofactor evidence="7">
        <name>Mg(2+)</name>
        <dbReference type="ChEBI" id="CHEBI:18420"/>
    </cofactor>
</comment>
<feature type="transmembrane region" description="Helical" evidence="8">
    <location>
        <begin position="314"/>
        <end position="331"/>
    </location>
</feature>
<dbReference type="GO" id="GO:0046872">
    <property type="term" value="F:metal ion binding"/>
    <property type="evidence" value="ECO:0007669"/>
    <property type="project" value="UniProtKB-KW"/>
</dbReference>
<feature type="transmembrane region" description="Helical" evidence="8">
    <location>
        <begin position="68"/>
        <end position="90"/>
    </location>
</feature>
<feature type="binding site" evidence="7">
    <location>
        <position position="214"/>
    </location>
    <ligand>
        <name>Mg(2+)</name>
        <dbReference type="ChEBI" id="CHEBI:18420"/>
    </ligand>
</feature>
<keyword evidence="7" id="KW-0479">Metal-binding</keyword>
<keyword evidence="6 8" id="KW-0472">Membrane</keyword>
<keyword evidence="5 8" id="KW-1133">Transmembrane helix</keyword>
<dbReference type="InterPro" id="IPR000715">
    <property type="entry name" value="Glycosyl_transferase_4"/>
</dbReference>
<keyword evidence="3 9" id="KW-0808">Transferase</keyword>
<dbReference type="EMBL" id="JACHGK010000019">
    <property type="protein sequence ID" value="MBB6447268.1"/>
    <property type="molecule type" value="Genomic_DNA"/>
</dbReference>
<dbReference type="GO" id="GO:0036380">
    <property type="term" value="F:UDP-N-acetylglucosamine-undecaprenyl-phosphate N-acetylglucosaminephosphotransferase activity"/>
    <property type="evidence" value="ECO:0007669"/>
    <property type="project" value="UniProtKB-EC"/>
</dbReference>
<sequence length="359" mass="39234">MIYLTMLICLISSILITPVVKKLAFVIGATDKPNQRKVHQKIMPRLGGLAIYISFVIGVFIYHPVSPFLLPNALKAIMIGSGIIIITGVLDDMFEISPKMKMFGQLLAASIVIFYGGIQVEFINLPFVNNRIEFGFFSVPITFLWIVGITNAINLIDGLDGLAAGVSSIAIITISGMAILFGNPFVVVMGAILLASTVGFLFYNFHPAKIFMGDTGALFLGFMIAVFSLLGFKNVTLISFIIPIIILGVPISDTFFAILRRIVNKKPLSAPDKSHLHHCLLRLGFTHRQTVLIIYAMAAFFGLAAIIFSQAKTLGSVALIVVLLIVIEIFAEKIGLVGKNYNPLLKIVRGIRYSTVKNR</sequence>
<evidence type="ECO:0000256" key="4">
    <source>
        <dbReference type="ARBA" id="ARBA00022692"/>
    </source>
</evidence>
<dbReference type="RefSeq" id="WP_184529062.1">
    <property type="nucleotide sequence ID" value="NZ_JACHGK010000019.1"/>
</dbReference>
<evidence type="ECO:0000256" key="2">
    <source>
        <dbReference type="ARBA" id="ARBA00022475"/>
    </source>
</evidence>
<evidence type="ECO:0000256" key="6">
    <source>
        <dbReference type="ARBA" id="ARBA00023136"/>
    </source>
</evidence>
<comment type="subcellular location">
    <subcellularLocation>
        <location evidence="1">Cell membrane</location>
        <topology evidence="1">Multi-pass membrane protein</topology>
    </subcellularLocation>
</comment>
<gene>
    <name evidence="9" type="ORF">HNR53_003948</name>
</gene>
<dbReference type="GO" id="GO:0005886">
    <property type="term" value="C:plasma membrane"/>
    <property type="evidence" value="ECO:0007669"/>
    <property type="project" value="UniProtKB-SubCell"/>
</dbReference>
<feature type="transmembrane region" description="Helical" evidence="8">
    <location>
        <begin position="215"/>
        <end position="232"/>
    </location>
</feature>
<dbReference type="InterPro" id="IPR018480">
    <property type="entry name" value="PNAcMuramoyl-5peptid_Trfase_CS"/>
</dbReference>
<organism evidence="9 10">
    <name type="scientific">Bacillus benzoevorans</name>
    <dbReference type="NCBI Taxonomy" id="1456"/>
    <lineage>
        <taxon>Bacteria</taxon>
        <taxon>Bacillati</taxon>
        <taxon>Bacillota</taxon>
        <taxon>Bacilli</taxon>
        <taxon>Bacillales</taxon>
        <taxon>Bacillaceae</taxon>
        <taxon>Bacillus</taxon>
    </lineage>
</organism>
<dbReference type="AlphaFoldDB" id="A0A7X0LX04"/>
<feature type="transmembrane region" description="Helical" evidence="8">
    <location>
        <begin position="6"/>
        <end position="30"/>
    </location>
</feature>
<evidence type="ECO:0000256" key="3">
    <source>
        <dbReference type="ARBA" id="ARBA00022679"/>
    </source>
</evidence>
<dbReference type="PROSITE" id="PS01348">
    <property type="entry name" value="MRAY_2"/>
    <property type="match status" value="1"/>
</dbReference>
<feature type="transmembrane region" description="Helical" evidence="8">
    <location>
        <begin position="290"/>
        <end position="308"/>
    </location>
</feature>
<feature type="transmembrane region" description="Helical" evidence="8">
    <location>
        <begin position="102"/>
        <end position="122"/>
    </location>
</feature>
<dbReference type="PANTHER" id="PTHR22926:SF3">
    <property type="entry name" value="UNDECAPRENYL-PHOSPHATE ALPHA-N-ACETYLGLUCOSAMINYL 1-PHOSPHATE TRANSFERASE"/>
    <property type="match status" value="1"/>
</dbReference>
<feature type="transmembrane region" description="Helical" evidence="8">
    <location>
        <begin position="185"/>
        <end position="203"/>
    </location>
</feature>
<feature type="transmembrane region" description="Helical" evidence="8">
    <location>
        <begin position="134"/>
        <end position="154"/>
    </location>
</feature>
<dbReference type="Proteomes" id="UP000531594">
    <property type="component" value="Unassembled WGS sequence"/>
</dbReference>
<dbReference type="GO" id="GO:0071555">
    <property type="term" value="P:cell wall organization"/>
    <property type="evidence" value="ECO:0007669"/>
    <property type="project" value="TreeGrafter"/>
</dbReference>
<keyword evidence="7" id="KW-0460">Magnesium</keyword>
<protein>
    <submittedName>
        <fullName evidence="9">UDP-GlcNAc:undecaprenyl-phosphate GlcNAc-1-phosphate transferase</fullName>
        <ecNumber evidence="9">2.7.8.33</ecNumber>
    </submittedName>
</protein>
<reference evidence="9 10" key="1">
    <citation type="submission" date="2020-08" db="EMBL/GenBank/DDBJ databases">
        <title>Genomic Encyclopedia of Type Strains, Phase IV (KMG-IV): sequencing the most valuable type-strain genomes for metagenomic binning, comparative biology and taxonomic classification.</title>
        <authorList>
            <person name="Goeker M."/>
        </authorList>
    </citation>
    <scope>NUCLEOTIDE SEQUENCE [LARGE SCALE GENOMIC DNA]</scope>
    <source>
        <strain evidence="9 10">DSM 5391</strain>
    </source>
</reference>
<feature type="transmembrane region" description="Helical" evidence="8">
    <location>
        <begin position="238"/>
        <end position="259"/>
    </location>
</feature>
<dbReference type="Pfam" id="PF00953">
    <property type="entry name" value="Glycos_transf_4"/>
    <property type="match status" value="1"/>
</dbReference>
<comment type="caution">
    <text evidence="9">The sequence shown here is derived from an EMBL/GenBank/DDBJ whole genome shotgun (WGS) entry which is preliminary data.</text>
</comment>
<evidence type="ECO:0000313" key="10">
    <source>
        <dbReference type="Proteomes" id="UP000531594"/>
    </source>
</evidence>
<evidence type="ECO:0000256" key="1">
    <source>
        <dbReference type="ARBA" id="ARBA00004651"/>
    </source>
</evidence>
<evidence type="ECO:0000256" key="7">
    <source>
        <dbReference type="PIRSR" id="PIRSR600715-1"/>
    </source>
</evidence>
<keyword evidence="4 8" id="KW-0812">Transmembrane</keyword>
<proteinExistence type="predicted"/>
<evidence type="ECO:0000256" key="8">
    <source>
        <dbReference type="SAM" id="Phobius"/>
    </source>
</evidence>
<evidence type="ECO:0000256" key="5">
    <source>
        <dbReference type="ARBA" id="ARBA00022989"/>
    </source>
</evidence>
<keyword evidence="10" id="KW-1185">Reference proteome</keyword>
<dbReference type="CDD" id="cd06853">
    <property type="entry name" value="GT_WecA_like"/>
    <property type="match status" value="1"/>
</dbReference>
<evidence type="ECO:0000313" key="9">
    <source>
        <dbReference type="EMBL" id="MBB6447268.1"/>
    </source>
</evidence>
<feature type="binding site" evidence="7">
    <location>
        <position position="154"/>
    </location>
    <ligand>
        <name>Mg(2+)</name>
        <dbReference type="ChEBI" id="CHEBI:18420"/>
    </ligand>
</feature>